<feature type="domain" description="Thiolase C-terminal" evidence="4">
    <location>
        <begin position="2"/>
        <end position="102"/>
    </location>
</feature>
<reference evidence="5" key="1">
    <citation type="submission" date="2018-05" db="EMBL/GenBank/DDBJ databases">
        <authorList>
            <person name="Lanie J.A."/>
            <person name="Ng W.-L."/>
            <person name="Kazmierczak K.M."/>
            <person name="Andrzejewski T.M."/>
            <person name="Davidsen T.M."/>
            <person name="Wayne K.J."/>
            <person name="Tettelin H."/>
            <person name="Glass J.I."/>
            <person name="Rusch D."/>
            <person name="Podicherti R."/>
            <person name="Tsui H.-C.T."/>
            <person name="Winkler M.E."/>
        </authorList>
    </citation>
    <scope>NUCLEOTIDE SEQUENCE</scope>
</reference>
<dbReference type="InterPro" id="IPR020610">
    <property type="entry name" value="Thiolase_AS"/>
</dbReference>
<dbReference type="InterPro" id="IPR020617">
    <property type="entry name" value="Thiolase_C"/>
</dbReference>
<proteinExistence type="inferred from homology"/>
<evidence type="ECO:0000313" key="5">
    <source>
        <dbReference type="EMBL" id="SVE40316.1"/>
    </source>
</evidence>
<keyword evidence="2" id="KW-0808">Transferase</keyword>
<dbReference type="PROSITE" id="PS00737">
    <property type="entry name" value="THIOLASE_2"/>
    <property type="match status" value="1"/>
</dbReference>
<dbReference type="EMBL" id="UINC01214884">
    <property type="protein sequence ID" value="SVE40316.1"/>
    <property type="molecule type" value="Genomic_DNA"/>
</dbReference>
<dbReference type="PANTHER" id="PTHR18919">
    <property type="entry name" value="ACETYL-COA C-ACYLTRANSFERASE"/>
    <property type="match status" value="1"/>
</dbReference>
<dbReference type="InterPro" id="IPR016039">
    <property type="entry name" value="Thiolase-like"/>
</dbReference>
<evidence type="ECO:0000256" key="2">
    <source>
        <dbReference type="ARBA" id="ARBA00022679"/>
    </source>
</evidence>
<accession>A0A383D711</accession>
<gene>
    <name evidence="5" type="ORF">METZ01_LOCUS493170</name>
</gene>
<evidence type="ECO:0000259" key="4">
    <source>
        <dbReference type="Pfam" id="PF02803"/>
    </source>
</evidence>
<dbReference type="Gene3D" id="3.40.47.10">
    <property type="match status" value="1"/>
</dbReference>
<comment type="similarity">
    <text evidence="1">Belongs to the thiolase-like superfamily. Thiolase family.</text>
</comment>
<protein>
    <recommendedName>
        <fullName evidence="4">Thiolase C-terminal domain-containing protein</fullName>
    </recommendedName>
</protein>
<dbReference type="AlphaFoldDB" id="A0A383D711"/>
<evidence type="ECO:0000256" key="1">
    <source>
        <dbReference type="ARBA" id="ARBA00010982"/>
    </source>
</evidence>
<dbReference type="PANTHER" id="PTHR18919:SF107">
    <property type="entry name" value="ACETYL-COA ACETYLTRANSFERASE, CYTOSOLIC"/>
    <property type="match status" value="1"/>
</dbReference>
<keyword evidence="3" id="KW-0012">Acyltransferase</keyword>
<organism evidence="5">
    <name type="scientific">marine metagenome</name>
    <dbReference type="NCBI Taxonomy" id="408172"/>
    <lineage>
        <taxon>unclassified sequences</taxon>
        <taxon>metagenomes</taxon>
        <taxon>ecological metagenomes</taxon>
    </lineage>
</organism>
<dbReference type="GO" id="GO:0016747">
    <property type="term" value="F:acyltransferase activity, transferring groups other than amino-acyl groups"/>
    <property type="evidence" value="ECO:0007669"/>
    <property type="project" value="InterPro"/>
</dbReference>
<dbReference type="PROSITE" id="PS00099">
    <property type="entry name" value="THIOLASE_3"/>
    <property type="match status" value="1"/>
</dbReference>
<dbReference type="InterPro" id="IPR020613">
    <property type="entry name" value="Thiolase_CS"/>
</dbReference>
<name>A0A383D711_9ZZZZ</name>
<dbReference type="Pfam" id="PF02803">
    <property type="entry name" value="Thiolase_C"/>
    <property type="match status" value="1"/>
</dbReference>
<sequence length="103" mass="10392">MAAPIPAIETLLGRNGLTMDDLAYVEHNEAFAAASCAIAKICNIPDEKLNPHGGAVAIGHPLGATGARCLMTLINALRRTGGGKGIVTLCLGGGNAVAMLIEA</sequence>
<dbReference type="SUPFAM" id="SSF53901">
    <property type="entry name" value="Thiolase-like"/>
    <property type="match status" value="1"/>
</dbReference>
<evidence type="ECO:0000256" key="3">
    <source>
        <dbReference type="ARBA" id="ARBA00023315"/>
    </source>
</evidence>